<evidence type="ECO:0008006" key="3">
    <source>
        <dbReference type="Google" id="ProtNLM"/>
    </source>
</evidence>
<dbReference type="HOGENOM" id="CLU_2745709_0_0_2"/>
<feature type="non-terminal residue" evidence="1">
    <location>
        <position position="1"/>
    </location>
</feature>
<evidence type="ECO:0000313" key="1">
    <source>
        <dbReference type="EMBL" id="ERG94893.1"/>
    </source>
</evidence>
<sequence length="70" mass="8094">IESNNWVCRTNQSNIGTAYKHHKRLELTDWTEEFSIVSTVHSKALQKTVERFSDNLSNLSQQKQTKKATS</sequence>
<evidence type="ECO:0000313" key="2">
    <source>
        <dbReference type="Proteomes" id="UP000030710"/>
    </source>
</evidence>
<dbReference type="AlphaFoldDB" id="U1NDT7"/>
<accession>U1NDT7</accession>
<dbReference type="eggNOG" id="arCOG00684">
    <property type="taxonomic scope" value="Archaea"/>
</dbReference>
<protein>
    <recommendedName>
        <fullName evidence="3">Transposase</fullName>
    </recommendedName>
</protein>
<dbReference type="Proteomes" id="UP000030710">
    <property type="component" value="Unassembled WGS sequence"/>
</dbReference>
<organism evidence="1 2">
    <name type="scientific">Haloquadratum walsbyi J07HQW2</name>
    <dbReference type="NCBI Taxonomy" id="1238425"/>
    <lineage>
        <taxon>Archaea</taxon>
        <taxon>Methanobacteriati</taxon>
        <taxon>Methanobacteriota</taxon>
        <taxon>Stenosarchaea group</taxon>
        <taxon>Halobacteria</taxon>
        <taxon>Halobacteriales</taxon>
        <taxon>Haloferacaceae</taxon>
        <taxon>Haloquadratum</taxon>
    </lineage>
</organism>
<reference evidence="1 2" key="1">
    <citation type="journal article" date="2013" name="PLoS ONE">
        <title>Assembly-driven community genomics of a hypersaline microbial ecosystem.</title>
        <authorList>
            <person name="Podell S."/>
            <person name="Ugalde J.A."/>
            <person name="Narasingarao P."/>
            <person name="Banfield J.F."/>
            <person name="Heidelberg K.B."/>
            <person name="Allen E.E."/>
        </authorList>
    </citation>
    <scope>NUCLEOTIDE SEQUENCE [LARGE SCALE GENOMIC DNA]</scope>
    <source>
        <strain evidence="2">J07HQW2</strain>
    </source>
</reference>
<name>U1NDT7_9EURY</name>
<gene>
    <name evidence="1" type="ORF">J07HQW2_01335</name>
</gene>
<dbReference type="EMBL" id="KE356561">
    <property type="protein sequence ID" value="ERG94893.1"/>
    <property type="molecule type" value="Genomic_DNA"/>
</dbReference>
<proteinExistence type="predicted"/>